<keyword evidence="2" id="KW-0812">Transmembrane</keyword>
<reference evidence="3 4" key="1">
    <citation type="journal article" date="2018" name="Sci. Rep.">
        <title>Genomic signatures of local adaptation to the degree of environmental predictability in rotifers.</title>
        <authorList>
            <person name="Franch-Gras L."/>
            <person name="Hahn C."/>
            <person name="Garcia-Roger E.M."/>
            <person name="Carmona M.J."/>
            <person name="Serra M."/>
            <person name="Gomez A."/>
        </authorList>
    </citation>
    <scope>NUCLEOTIDE SEQUENCE [LARGE SCALE GENOMIC DNA]</scope>
    <source>
        <strain evidence="3">HYR1</strain>
    </source>
</reference>
<dbReference type="Proteomes" id="UP000276133">
    <property type="component" value="Unassembled WGS sequence"/>
</dbReference>
<proteinExistence type="predicted"/>
<evidence type="ECO:0000256" key="1">
    <source>
        <dbReference type="SAM" id="Coils"/>
    </source>
</evidence>
<evidence type="ECO:0000313" key="4">
    <source>
        <dbReference type="Proteomes" id="UP000276133"/>
    </source>
</evidence>
<organism evidence="3 4">
    <name type="scientific">Brachionus plicatilis</name>
    <name type="common">Marine rotifer</name>
    <name type="synonym">Brachionus muelleri</name>
    <dbReference type="NCBI Taxonomy" id="10195"/>
    <lineage>
        <taxon>Eukaryota</taxon>
        <taxon>Metazoa</taxon>
        <taxon>Spiralia</taxon>
        <taxon>Gnathifera</taxon>
        <taxon>Rotifera</taxon>
        <taxon>Eurotatoria</taxon>
        <taxon>Monogononta</taxon>
        <taxon>Pseudotrocha</taxon>
        <taxon>Ploima</taxon>
        <taxon>Brachionidae</taxon>
        <taxon>Brachionus</taxon>
    </lineage>
</organism>
<keyword evidence="1" id="KW-0175">Coiled coil</keyword>
<dbReference type="EMBL" id="REGN01001276">
    <property type="protein sequence ID" value="RNA35902.1"/>
    <property type="molecule type" value="Genomic_DNA"/>
</dbReference>
<feature type="coiled-coil region" evidence="1">
    <location>
        <begin position="7"/>
        <end position="34"/>
    </location>
</feature>
<keyword evidence="2" id="KW-0472">Membrane</keyword>
<keyword evidence="4" id="KW-1185">Reference proteome</keyword>
<sequence>MNGSSFCDLITLKLKRLKQTNEFLNRNLLFLLKLIFFILSFSLLCGVGKICEMDESIFPKAKILGERIWVFWITERVCYRYQSV</sequence>
<gene>
    <name evidence="3" type="ORF">BpHYR1_048561</name>
</gene>
<dbReference type="AlphaFoldDB" id="A0A3M7SJL9"/>
<protein>
    <submittedName>
        <fullName evidence="3">Uncharacterized protein</fullName>
    </submittedName>
</protein>
<evidence type="ECO:0000313" key="3">
    <source>
        <dbReference type="EMBL" id="RNA35902.1"/>
    </source>
</evidence>
<keyword evidence="2" id="KW-1133">Transmembrane helix</keyword>
<name>A0A3M7SJL9_BRAPC</name>
<feature type="transmembrane region" description="Helical" evidence="2">
    <location>
        <begin position="28"/>
        <end position="47"/>
    </location>
</feature>
<evidence type="ECO:0000256" key="2">
    <source>
        <dbReference type="SAM" id="Phobius"/>
    </source>
</evidence>
<accession>A0A3M7SJL9</accession>
<comment type="caution">
    <text evidence="3">The sequence shown here is derived from an EMBL/GenBank/DDBJ whole genome shotgun (WGS) entry which is preliminary data.</text>
</comment>